<dbReference type="EMBL" id="NXLW01000005">
    <property type="protein sequence ID" value="RDU72778.1"/>
    <property type="molecule type" value="Genomic_DNA"/>
</dbReference>
<dbReference type="PANTHER" id="PTHR41786:SF1">
    <property type="entry name" value="6-HYDROXYMETHYLPTERIN DIPHOSPHOKINASE MPTE-LIKE DOMAIN-CONTAINING PROTEIN"/>
    <property type="match status" value="1"/>
</dbReference>
<dbReference type="AlphaFoldDB" id="A0A3D8J5Q3"/>
<keyword evidence="4" id="KW-1185">Reference proteome</keyword>
<feature type="domain" description="6-hydroxymethylpterin diphosphokinase MptE-like" evidence="1">
    <location>
        <begin position="181"/>
        <end position="338"/>
    </location>
</feature>
<protein>
    <submittedName>
        <fullName evidence="3">DUF115 domain-containing protein</fullName>
    </submittedName>
</protein>
<dbReference type="Pfam" id="PF20157">
    <property type="entry name" value="Maf_flag10_N"/>
    <property type="match status" value="1"/>
</dbReference>
<dbReference type="OrthoDB" id="5404763at2"/>
<dbReference type="Pfam" id="PF01973">
    <property type="entry name" value="MptE-like"/>
    <property type="match status" value="1"/>
</dbReference>
<dbReference type="Proteomes" id="UP000256424">
    <property type="component" value="Unassembled WGS sequence"/>
</dbReference>
<proteinExistence type="predicted"/>
<organism evidence="3 4">
    <name type="scientific">Helicobacter aurati</name>
    <dbReference type="NCBI Taxonomy" id="137778"/>
    <lineage>
        <taxon>Bacteria</taxon>
        <taxon>Pseudomonadati</taxon>
        <taxon>Campylobacterota</taxon>
        <taxon>Epsilonproteobacteria</taxon>
        <taxon>Campylobacterales</taxon>
        <taxon>Helicobacteraceae</taxon>
        <taxon>Helicobacter</taxon>
    </lineage>
</organism>
<evidence type="ECO:0000259" key="2">
    <source>
        <dbReference type="Pfam" id="PF20157"/>
    </source>
</evidence>
<evidence type="ECO:0000259" key="1">
    <source>
        <dbReference type="Pfam" id="PF01973"/>
    </source>
</evidence>
<gene>
    <name evidence="3" type="ORF">CQA66_03740</name>
</gene>
<sequence>MLQSVLHTLQDRSIDSCNDNADSSNKAQEELATIANTQAYNNLLTCFMDSKFLPQTTLYGLMGGIFLQDLLEQGFSFHSLIIYEEHIDLLRISLYFLDYQRLFESVKERSCLIIIKDIYPTIIKSFIATKRLTNNFLSLELKHYTSVQTQALQNLIMQEKKAAMRGWGSFEDEMIGFHNALNNLANCSILQRPKRVNAPICVVGNGASLDLCIDFIRAYQNKMIIFSCGTALKVLRHHGIKPDFQIEIERVPYLSQILQEANLGDIPLIFAQTTNCDAVTLTKQSFAFMRGGSASAYLDSKLSVLEFSAPFVGNAGVALAALLGSDVILCGIDCGYIKGYSKHAKNSFYGQETKEIPKDCFQVESNKNLEVYSNDLFYLSAKNIAHCIDLYKPNMVINLGYGAKITGALSYNDDEFSLRDINKPIAIQNLKKNFLPFELTLNNHEILQPTQELSMQISALLDTDVRNINDLYEVIDNVESLLQTLIAKHSLRKSIILFEGSILHLSFSLLLTNSFAGNMKYYDIITSYFKQGILAMIAHLTQHINKK</sequence>
<accession>A0A3D8J5Q3</accession>
<evidence type="ECO:0000313" key="4">
    <source>
        <dbReference type="Proteomes" id="UP000256424"/>
    </source>
</evidence>
<dbReference type="InterPro" id="IPR045376">
    <property type="entry name" value="Maf_N"/>
</dbReference>
<dbReference type="InterPro" id="IPR002826">
    <property type="entry name" value="MptE-like"/>
</dbReference>
<comment type="caution">
    <text evidence="3">The sequence shown here is derived from an EMBL/GenBank/DDBJ whole genome shotgun (WGS) entry which is preliminary data.</text>
</comment>
<name>A0A3D8J5Q3_9HELI</name>
<reference evidence="3 4" key="1">
    <citation type="submission" date="2018-04" db="EMBL/GenBank/DDBJ databases">
        <title>Novel Campyloabacter and Helicobacter Species and Strains.</title>
        <authorList>
            <person name="Mannion A.J."/>
            <person name="Shen Z."/>
            <person name="Fox J.G."/>
        </authorList>
    </citation>
    <scope>NUCLEOTIDE SEQUENCE [LARGE SCALE GENOMIC DNA]</scope>
    <source>
        <strain evidence="3 4">MIT 97-5075</strain>
    </source>
</reference>
<evidence type="ECO:0000313" key="3">
    <source>
        <dbReference type="EMBL" id="RDU72778.1"/>
    </source>
</evidence>
<feature type="domain" description="Glycosyltransferase Maf N-terminal" evidence="2">
    <location>
        <begin position="20"/>
        <end position="156"/>
    </location>
</feature>
<dbReference type="PANTHER" id="PTHR41786">
    <property type="entry name" value="MOTILITY ACCESSORY FACTOR MAF"/>
    <property type="match status" value="1"/>
</dbReference>